<sequence length="75" mass="7636">MKERNGVVDNSHTSLGRATSLTGDPVDVARGQTAHFRHLDDSGFSIPGLDPEAVAPDGVDAAADDSGCEGGACKI</sequence>
<accession>A0A5U8XKG4</accession>
<comment type="caution">
    <text evidence="2">The sequence shown here is derived from an EMBL/GenBank/DDBJ whole genome shotgun (WGS) entry which is preliminary data.</text>
</comment>
<reference evidence="2" key="1">
    <citation type="submission" date="2018-07" db="EMBL/GenBank/DDBJ databases">
        <authorList>
            <person name="Ashton P.M."/>
            <person name="Dallman T."/>
            <person name="Nair S."/>
            <person name="De Pinna E."/>
            <person name="Peters T."/>
            <person name="Grant K."/>
        </authorList>
    </citation>
    <scope>NUCLEOTIDE SEQUENCE</scope>
    <source>
        <strain evidence="2">142535</strain>
    </source>
</reference>
<proteinExistence type="predicted"/>
<gene>
    <name evidence="2" type="ORF">DTU56_09255</name>
</gene>
<name>A0A5U8XKG4_SALMU</name>
<evidence type="ECO:0000313" key="2">
    <source>
        <dbReference type="EMBL" id="EBS0563304.1"/>
    </source>
</evidence>
<dbReference type="AlphaFoldDB" id="A0A5U8XKG4"/>
<feature type="region of interest" description="Disordered" evidence="1">
    <location>
        <begin position="39"/>
        <end position="75"/>
    </location>
</feature>
<protein>
    <submittedName>
        <fullName evidence="2">Uncharacterized protein</fullName>
    </submittedName>
</protein>
<feature type="compositionally biased region" description="Polar residues" evidence="1">
    <location>
        <begin position="8"/>
        <end position="22"/>
    </location>
</feature>
<feature type="compositionally biased region" description="Low complexity" evidence="1">
    <location>
        <begin position="50"/>
        <end position="61"/>
    </location>
</feature>
<feature type="region of interest" description="Disordered" evidence="1">
    <location>
        <begin position="1"/>
        <end position="26"/>
    </location>
</feature>
<organism evidence="2">
    <name type="scientific">Salmonella muenchen</name>
    <dbReference type="NCBI Taxonomy" id="596"/>
    <lineage>
        <taxon>Bacteria</taxon>
        <taxon>Pseudomonadati</taxon>
        <taxon>Pseudomonadota</taxon>
        <taxon>Gammaproteobacteria</taxon>
        <taxon>Enterobacterales</taxon>
        <taxon>Enterobacteriaceae</taxon>
        <taxon>Salmonella</taxon>
    </lineage>
</organism>
<evidence type="ECO:0000256" key="1">
    <source>
        <dbReference type="SAM" id="MobiDB-lite"/>
    </source>
</evidence>
<dbReference type="EMBL" id="AAGUDP010000006">
    <property type="protein sequence ID" value="EBS0563304.1"/>
    <property type="molecule type" value="Genomic_DNA"/>
</dbReference>